<protein>
    <recommendedName>
        <fullName evidence="3">Protein FAR1-RELATED SEQUENCE</fullName>
    </recommendedName>
</protein>
<dbReference type="Gene3D" id="3.90.70.80">
    <property type="match status" value="1"/>
</dbReference>
<accession>A0A1C7N4P8</accession>
<comment type="caution">
    <text evidence="1">The sequence shown here is derived from an EMBL/GenBank/DDBJ whole genome shotgun (WGS) entry which is preliminary data.</text>
</comment>
<dbReference type="AlphaFoldDB" id="A0A1C7N4P8"/>
<gene>
    <name evidence="1" type="ORF">A0J61_09665</name>
</gene>
<evidence type="ECO:0000313" key="1">
    <source>
        <dbReference type="EMBL" id="OBZ82284.1"/>
    </source>
</evidence>
<reference evidence="1 2" key="1">
    <citation type="submission" date="2016-03" db="EMBL/GenBank/DDBJ databases">
        <title>Choanephora cucurbitarum.</title>
        <authorList>
            <person name="Min B."/>
            <person name="Park H."/>
            <person name="Park J.-H."/>
            <person name="Shin H.-D."/>
            <person name="Choi I.-G."/>
        </authorList>
    </citation>
    <scope>NUCLEOTIDE SEQUENCE [LARGE SCALE GENOMIC DNA]</scope>
    <source>
        <strain evidence="1 2">KUS-F28377</strain>
    </source>
</reference>
<dbReference type="EMBL" id="LUGH01000904">
    <property type="protein sequence ID" value="OBZ82284.1"/>
    <property type="molecule type" value="Genomic_DNA"/>
</dbReference>
<dbReference type="CDD" id="cd22744">
    <property type="entry name" value="OTU"/>
    <property type="match status" value="1"/>
</dbReference>
<keyword evidence="2" id="KW-1185">Reference proteome</keyword>
<evidence type="ECO:0000313" key="2">
    <source>
        <dbReference type="Proteomes" id="UP000093000"/>
    </source>
</evidence>
<dbReference type="OrthoDB" id="2379842at2759"/>
<dbReference type="Proteomes" id="UP000093000">
    <property type="component" value="Unassembled WGS sequence"/>
</dbReference>
<organism evidence="1 2">
    <name type="scientific">Choanephora cucurbitarum</name>
    <dbReference type="NCBI Taxonomy" id="101091"/>
    <lineage>
        <taxon>Eukaryota</taxon>
        <taxon>Fungi</taxon>
        <taxon>Fungi incertae sedis</taxon>
        <taxon>Mucoromycota</taxon>
        <taxon>Mucoromycotina</taxon>
        <taxon>Mucoromycetes</taxon>
        <taxon>Mucorales</taxon>
        <taxon>Mucorineae</taxon>
        <taxon>Choanephoraceae</taxon>
        <taxon>Choanephoroideae</taxon>
        <taxon>Choanephora</taxon>
    </lineage>
</organism>
<name>A0A1C7N4P8_9FUNG</name>
<proteinExistence type="predicted"/>
<sequence>MPLVDIYGVANIGERSSKSFPETTYQWARGLLKKQVGDELRQTLFVAGKCNAFRNAFDKLLAQNKKLLCTWHMLNSLSDYCNKKTFKDVVVVEGFESINEIFLKDDYSVFRGEIMKSKEYFEAGQKSCLHQWAANYISKIKIMGCTTTQRAESVHGALKRKIISAQHLCVAFDRVKEFKRNYKEQKLKEKATSDKVISEDDNLGHLRGKMGYLALYRLREEFHRKRPVIPKHHSECNCNSRVICGLFGCHKFNALGNKRIQLSDIPLADASKGFSKDWMKYFVALERAFLDDEGDYVETTRLIDAVKNFLSCNTNSFVDGRSRIAEEPSSIPKSTLPEATEVKKLGKLAKIQRLSTFSKDFASAKFRKAFITEEVKEKVNEEQHLNFSLFADINQVNVVLTYSVKSDGCCVFRAVACSIYGDEEQFTKVKEAILSVMSKEFENGTTTDEVKMTITCGIDLHKKEDEVARYDRHRKAKTAGMPFWFDGIDCMQVLADAYSRLVFYHPDSGS</sequence>
<evidence type="ECO:0008006" key="3">
    <source>
        <dbReference type="Google" id="ProtNLM"/>
    </source>
</evidence>
<dbReference type="InParanoid" id="A0A1C7N4P8"/>